<feature type="region of interest" description="Disordered" evidence="1">
    <location>
        <begin position="250"/>
        <end position="301"/>
    </location>
</feature>
<evidence type="ECO:0000313" key="2">
    <source>
        <dbReference type="EMBL" id="CBN74656.1"/>
    </source>
</evidence>
<evidence type="ECO:0000256" key="1">
    <source>
        <dbReference type="SAM" id="MobiDB-lite"/>
    </source>
</evidence>
<accession>D8LLM5</accession>
<reference evidence="2 3" key="1">
    <citation type="journal article" date="2010" name="Nature">
        <title>The Ectocarpus genome and the independent evolution of multicellularity in brown algae.</title>
        <authorList>
            <person name="Cock J.M."/>
            <person name="Sterck L."/>
            <person name="Rouze P."/>
            <person name="Scornet D."/>
            <person name="Allen A.E."/>
            <person name="Amoutzias G."/>
            <person name="Anthouard V."/>
            <person name="Artiguenave F."/>
            <person name="Aury J.M."/>
            <person name="Badger J.H."/>
            <person name="Beszteri B."/>
            <person name="Billiau K."/>
            <person name="Bonnet E."/>
            <person name="Bothwell J.H."/>
            <person name="Bowler C."/>
            <person name="Boyen C."/>
            <person name="Brownlee C."/>
            <person name="Carrano C.J."/>
            <person name="Charrier B."/>
            <person name="Cho G.Y."/>
            <person name="Coelho S.M."/>
            <person name="Collen J."/>
            <person name="Corre E."/>
            <person name="Da Silva C."/>
            <person name="Delage L."/>
            <person name="Delaroque N."/>
            <person name="Dittami S.M."/>
            <person name="Doulbeau S."/>
            <person name="Elias M."/>
            <person name="Farnham G."/>
            <person name="Gachon C.M."/>
            <person name="Gschloessl B."/>
            <person name="Heesch S."/>
            <person name="Jabbari K."/>
            <person name="Jubin C."/>
            <person name="Kawai H."/>
            <person name="Kimura K."/>
            <person name="Kloareg B."/>
            <person name="Kupper F.C."/>
            <person name="Lang D."/>
            <person name="Le Bail A."/>
            <person name="Leblanc C."/>
            <person name="Lerouge P."/>
            <person name="Lohr M."/>
            <person name="Lopez P.J."/>
            <person name="Martens C."/>
            <person name="Maumus F."/>
            <person name="Michel G."/>
            <person name="Miranda-Saavedra D."/>
            <person name="Morales J."/>
            <person name="Moreau H."/>
            <person name="Motomura T."/>
            <person name="Nagasato C."/>
            <person name="Napoli C.A."/>
            <person name="Nelson D.R."/>
            <person name="Nyvall-Collen P."/>
            <person name="Peters A.F."/>
            <person name="Pommier C."/>
            <person name="Potin P."/>
            <person name="Poulain J."/>
            <person name="Quesneville H."/>
            <person name="Read B."/>
            <person name="Rensing S.A."/>
            <person name="Ritter A."/>
            <person name="Rousvoal S."/>
            <person name="Samanta M."/>
            <person name="Samson G."/>
            <person name="Schroeder D.C."/>
            <person name="Segurens B."/>
            <person name="Strittmatter M."/>
            <person name="Tonon T."/>
            <person name="Tregear J.W."/>
            <person name="Valentin K."/>
            <person name="von Dassow P."/>
            <person name="Yamagishi T."/>
            <person name="Van de Peer Y."/>
            <person name="Wincker P."/>
        </authorList>
    </citation>
    <scope>NUCLEOTIDE SEQUENCE [LARGE SCALE GENOMIC DNA]</scope>
    <source>
        <strain evidence="3">Ec32 / CCAP1310/4</strain>
    </source>
</reference>
<feature type="compositionally biased region" description="Pro residues" evidence="1">
    <location>
        <begin position="275"/>
        <end position="291"/>
    </location>
</feature>
<name>D8LLM5_ECTSI</name>
<dbReference type="OrthoDB" id="5983726at2759"/>
<sequence>MLDEKQDNEFHIVVNNEKLEEIKASDGNTYVVMPLFSKVSYGVEFVEEVKGHGAAEKISQKWPVCPYKVVVRNLSAKTQKATLYVDGQKVSRKFVRAGGNEVFEGIPTAQGIQELLFSLPRFTTLKEKQGNSGGRALKESGTSEIGAVKIVWNDCVKTGTGFSSHFQEYSTTSFTQANKSDAKATGAGAGGGSSEKAFASTTRAGKVLRLNEARSCTVTRFDTVGEPWEARLLYRTEHHLQDIGVLGTNETAAQEAERKAKRARRRKKAKLQGGPSPPPVPVMEDNSPPPVASIDVKSAAL</sequence>
<evidence type="ECO:0000313" key="3">
    <source>
        <dbReference type="Proteomes" id="UP000002630"/>
    </source>
</evidence>
<protein>
    <submittedName>
        <fullName evidence="2">Uncharacterized protein</fullName>
    </submittedName>
</protein>
<feature type="compositionally biased region" description="Basic residues" evidence="1">
    <location>
        <begin position="259"/>
        <end position="270"/>
    </location>
</feature>
<dbReference type="EMBL" id="FN649760">
    <property type="protein sequence ID" value="CBN74656.1"/>
    <property type="molecule type" value="Genomic_DNA"/>
</dbReference>
<keyword evidence="3" id="KW-1185">Reference proteome</keyword>
<dbReference type="AlphaFoldDB" id="D8LLM5"/>
<organism evidence="2 3">
    <name type="scientific">Ectocarpus siliculosus</name>
    <name type="common">Brown alga</name>
    <name type="synonym">Conferva siliculosa</name>
    <dbReference type="NCBI Taxonomy" id="2880"/>
    <lineage>
        <taxon>Eukaryota</taxon>
        <taxon>Sar</taxon>
        <taxon>Stramenopiles</taxon>
        <taxon>Ochrophyta</taxon>
        <taxon>PX clade</taxon>
        <taxon>Phaeophyceae</taxon>
        <taxon>Ectocarpales</taxon>
        <taxon>Ectocarpaceae</taxon>
        <taxon>Ectocarpus</taxon>
    </lineage>
</organism>
<gene>
    <name evidence="2" type="ORF">Esi_0037_0069</name>
</gene>
<dbReference type="InParanoid" id="D8LLM5"/>
<proteinExistence type="predicted"/>
<dbReference type="Proteomes" id="UP000002630">
    <property type="component" value="Unassembled WGS sequence"/>
</dbReference>
<dbReference type="eggNOG" id="ENOG502SUBW">
    <property type="taxonomic scope" value="Eukaryota"/>
</dbReference>